<dbReference type="OrthoDB" id="9811239at2"/>
<evidence type="ECO:0000259" key="2">
    <source>
        <dbReference type="Pfam" id="PF13439"/>
    </source>
</evidence>
<proteinExistence type="predicted"/>
<dbReference type="RefSeq" id="WP_083571599.1">
    <property type="nucleotide sequence ID" value="NZ_CP139972.1"/>
</dbReference>
<dbReference type="PANTHER" id="PTHR12526">
    <property type="entry name" value="GLYCOSYLTRANSFERASE"/>
    <property type="match status" value="1"/>
</dbReference>
<feature type="domain" description="Glycosyl transferase family 1" evidence="1">
    <location>
        <begin position="176"/>
        <end position="328"/>
    </location>
</feature>
<dbReference type="InterPro" id="IPR001296">
    <property type="entry name" value="Glyco_trans_1"/>
</dbReference>
<name>A0A1K1RDQ9_9BACT</name>
<accession>A0A1K1RDQ9</accession>
<dbReference type="CDD" id="cd03801">
    <property type="entry name" value="GT4_PimA-like"/>
    <property type="match status" value="1"/>
</dbReference>
<dbReference type="SUPFAM" id="SSF53756">
    <property type="entry name" value="UDP-Glycosyltransferase/glycogen phosphorylase"/>
    <property type="match status" value="1"/>
</dbReference>
<dbReference type="PANTHER" id="PTHR12526:SF630">
    <property type="entry name" value="GLYCOSYLTRANSFERASE"/>
    <property type="match status" value="1"/>
</dbReference>
<gene>
    <name evidence="3" type="ORF">SAMN05661012_03693</name>
    <name evidence="4" type="ORF">SR876_27580</name>
</gene>
<dbReference type="InterPro" id="IPR028098">
    <property type="entry name" value="Glyco_trans_4-like_N"/>
</dbReference>
<keyword evidence="3" id="KW-0808">Transferase</keyword>
<dbReference type="Pfam" id="PF13439">
    <property type="entry name" value="Glyco_transf_4"/>
    <property type="match status" value="1"/>
</dbReference>
<sequence>MHSKSVKILELNFERGWRGGERQTMYTMSGFKDAGLNVELLCRKNYPLQKKANEKGFKTHSFTSIFGVLFFLIFKGSRYDVLHAQSSHILTYAILSKPFHRAKIIFTRRVDFVPHGKMTLFKYKLTDQVIAISNAIKGILTDFGAKDVRLISSAIIAKKLDRLRAEQILREAGIHSSLHLIGTTAALVQHKDPFTMIEAIRKLAAVRRDFVFLHFGTGELEQQMRDKIEEYGLGDVYKLMGFYENVEDIFSVLDIFTMSSEQEGLGSSVLDAFMYRVPVVSTNAGGLSDLVQGGRAVSCEIHQPEQLAAGIQSLLEEPARRESVARRAFVYTTERHSLSCITQSYLELLYEMGAGIDLSSLEKSLPHMSATQACKI</sequence>
<reference evidence="3 5" key="1">
    <citation type="submission" date="2016-11" db="EMBL/GenBank/DDBJ databases">
        <authorList>
            <person name="Jaros S."/>
            <person name="Januszkiewicz K."/>
            <person name="Wedrychowicz H."/>
        </authorList>
    </citation>
    <scope>NUCLEOTIDE SEQUENCE [LARGE SCALE GENOMIC DNA]</scope>
    <source>
        <strain evidence="3 5">DSM 784</strain>
    </source>
</reference>
<dbReference type="Proteomes" id="UP001326715">
    <property type="component" value="Chromosome"/>
</dbReference>
<dbReference type="STRING" id="1004.SAMN05661012_03693"/>
<dbReference type="AlphaFoldDB" id="A0A1K1RDQ9"/>
<evidence type="ECO:0000313" key="4">
    <source>
        <dbReference type="EMBL" id="WQG88693.1"/>
    </source>
</evidence>
<dbReference type="EMBL" id="FPIZ01000011">
    <property type="protein sequence ID" value="SFW70319.1"/>
    <property type="molecule type" value="Genomic_DNA"/>
</dbReference>
<evidence type="ECO:0000313" key="6">
    <source>
        <dbReference type="Proteomes" id="UP001326715"/>
    </source>
</evidence>
<reference evidence="4 6" key="2">
    <citation type="submission" date="2023-11" db="EMBL/GenBank/DDBJ databases">
        <title>MicrobeMod: A computational toolkit for identifying prokaryotic methylation and restriction-modification with nanopore sequencing.</title>
        <authorList>
            <person name="Crits-Christoph A."/>
            <person name="Kang S.C."/>
            <person name="Lee H."/>
            <person name="Ostrov N."/>
        </authorList>
    </citation>
    <scope>NUCLEOTIDE SEQUENCE [LARGE SCALE GENOMIC DNA]</scope>
    <source>
        <strain evidence="4 6">ATCC 23090</strain>
    </source>
</reference>
<dbReference type="EC" id="2.4.-.-" evidence="4"/>
<organism evidence="3 5">
    <name type="scientific">Chitinophaga sancti</name>
    <dbReference type="NCBI Taxonomy" id="1004"/>
    <lineage>
        <taxon>Bacteria</taxon>
        <taxon>Pseudomonadati</taxon>
        <taxon>Bacteroidota</taxon>
        <taxon>Chitinophagia</taxon>
        <taxon>Chitinophagales</taxon>
        <taxon>Chitinophagaceae</taxon>
        <taxon>Chitinophaga</taxon>
    </lineage>
</organism>
<evidence type="ECO:0000259" key="1">
    <source>
        <dbReference type="Pfam" id="PF00534"/>
    </source>
</evidence>
<evidence type="ECO:0000313" key="3">
    <source>
        <dbReference type="EMBL" id="SFW70319.1"/>
    </source>
</evidence>
<keyword evidence="4" id="KW-0328">Glycosyltransferase</keyword>
<dbReference type="Proteomes" id="UP000183788">
    <property type="component" value="Unassembled WGS sequence"/>
</dbReference>
<dbReference type="Pfam" id="PF00534">
    <property type="entry name" value="Glycos_transf_1"/>
    <property type="match status" value="1"/>
</dbReference>
<feature type="domain" description="Glycosyltransferase subfamily 4-like N-terminal" evidence="2">
    <location>
        <begin position="18"/>
        <end position="153"/>
    </location>
</feature>
<dbReference type="Gene3D" id="3.40.50.2000">
    <property type="entry name" value="Glycogen Phosphorylase B"/>
    <property type="match status" value="2"/>
</dbReference>
<dbReference type="GO" id="GO:0016757">
    <property type="term" value="F:glycosyltransferase activity"/>
    <property type="evidence" value="ECO:0007669"/>
    <property type="project" value="UniProtKB-KW"/>
</dbReference>
<evidence type="ECO:0000313" key="5">
    <source>
        <dbReference type="Proteomes" id="UP000183788"/>
    </source>
</evidence>
<dbReference type="EMBL" id="CP140154">
    <property type="protein sequence ID" value="WQG88693.1"/>
    <property type="molecule type" value="Genomic_DNA"/>
</dbReference>
<keyword evidence="6" id="KW-1185">Reference proteome</keyword>
<protein>
    <submittedName>
        <fullName evidence="4">Glycosyltransferase family 4 protein</fullName>
        <ecNumber evidence="4">2.4.-.-</ecNumber>
    </submittedName>
    <submittedName>
        <fullName evidence="3">Glycosyltransferase involved in cell wall bisynthesis</fullName>
    </submittedName>
</protein>